<dbReference type="EMBL" id="NFZW01000004">
    <property type="protein sequence ID" value="RFA38252.1"/>
    <property type="molecule type" value="Genomic_DNA"/>
</dbReference>
<dbReference type="GO" id="GO:0004175">
    <property type="term" value="F:endopeptidase activity"/>
    <property type="evidence" value="ECO:0007669"/>
    <property type="project" value="TreeGrafter"/>
</dbReference>
<evidence type="ECO:0000259" key="6">
    <source>
        <dbReference type="PROSITE" id="PS50106"/>
    </source>
</evidence>
<dbReference type="PANTHER" id="PTHR32060">
    <property type="entry name" value="TAIL-SPECIFIC PROTEASE"/>
    <property type="match status" value="1"/>
</dbReference>
<dbReference type="InterPro" id="IPR001478">
    <property type="entry name" value="PDZ"/>
</dbReference>
<dbReference type="PROSITE" id="PS50106">
    <property type="entry name" value="PDZ"/>
    <property type="match status" value="1"/>
</dbReference>
<dbReference type="SUPFAM" id="SSF52096">
    <property type="entry name" value="ClpP/crotonase"/>
    <property type="match status" value="1"/>
</dbReference>
<protein>
    <submittedName>
        <fullName evidence="7">Peptidase S41</fullName>
    </submittedName>
</protein>
<evidence type="ECO:0000313" key="8">
    <source>
        <dbReference type="Proteomes" id="UP000256763"/>
    </source>
</evidence>
<dbReference type="InterPro" id="IPR029045">
    <property type="entry name" value="ClpP/crotonase-like_dom_sf"/>
</dbReference>
<gene>
    <name evidence="7" type="ORF">CAL65_05290</name>
</gene>
<keyword evidence="4 5" id="KW-0720">Serine protease</keyword>
<dbReference type="CDD" id="cd07560">
    <property type="entry name" value="Peptidase_S41_CPP"/>
    <property type="match status" value="1"/>
</dbReference>
<evidence type="ECO:0000256" key="1">
    <source>
        <dbReference type="ARBA" id="ARBA00009179"/>
    </source>
</evidence>
<dbReference type="InterPro" id="IPR055210">
    <property type="entry name" value="CtpA/B_N"/>
</dbReference>
<dbReference type="SMART" id="SM00245">
    <property type="entry name" value="TSPc"/>
    <property type="match status" value="1"/>
</dbReference>
<dbReference type="AlphaFoldDB" id="A0A3E0X1P5"/>
<dbReference type="GO" id="GO:0007165">
    <property type="term" value="P:signal transduction"/>
    <property type="evidence" value="ECO:0007669"/>
    <property type="project" value="TreeGrafter"/>
</dbReference>
<organism evidence="7 8">
    <name type="scientific">Alkalilimnicola ehrlichii</name>
    <dbReference type="NCBI Taxonomy" id="351052"/>
    <lineage>
        <taxon>Bacteria</taxon>
        <taxon>Pseudomonadati</taxon>
        <taxon>Pseudomonadota</taxon>
        <taxon>Gammaproteobacteria</taxon>
        <taxon>Chromatiales</taxon>
        <taxon>Ectothiorhodospiraceae</taxon>
        <taxon>Alkalilimnicola</taxon>
    </lineage>
</organism>
<evidence type="ECO:0000256" key="2">
    <source>
        <dbReference type="ARBA" id="ARBA00022670"/>
    </source>
</evidence>
<dbReference type="Proteomes" id="UP000256763">
    <property type="component" value="Unassembled WGS sequence"/>
</dbReference>
<proteinExistence type="inferred from homology"/>
<dbReference type="Gene3D" id="2.30.42.10">
    <property type="match status" value="1"/>
</dbReference>
<keyword evidence="8" id="KW-1185">Reference proteome</keyword>
<keyword evidence="2 5" id="KW-0645">Protease</keyword>
<dbReference type="RefSeq" id="WP_116301104.1">
    <property type="nucleotide sequence ID" value="NZ_NFZV01000003.1"/>
</dbReference>
<dbReference type="OrthoDB" id="9812068at2"/>
<comment type="similarity">
    <text evidence="1 5">Belongs to the peptidase S41A family.</text>
</comment>
<dbReference type="SMART" id="SM00228">
    <property type="entry name" value="PDZ"/>
    <property type="match status" value="1"/>
</dbReference>
<dbReference type="SUPFAM" id="SSF50156">
    <property type="entry name" value="PDZ domain-like"/>
    <property type="match status" value="1"/>
</dbReference>
<comment type="caution">
    <text evidence="7">The sequence shown here is derived from an EMBL/GenBank/DDBJ whole genome shotgun (WGS) entry which is preliminary data.</text>
</comment>
<dbReference type="Gene3D" id="3.90.226.10">
    <property type="entry name" value="2-enoyl-CoA Hydratase, Chain A, domain 1"/>
    <property type="match status" value="1"/>
</dbReference>
<dbReference type="GO" id="GO:0006508">
    <property type="term" value="P:proteolysis"/>
    <property type="evidence" value="ECO:0007669"/>
    <property type="project" value="UniProtKB-KW"/>
</dbReference>
<dbReference type="GO" id="GO:0030288">
    <property type="term" value="C:outer membrane-bounded periplasmic space"/>
    <property type="evidence" value="ECO:0007669"/>
    <property type="project" value="TreeGrafter"/>
</dbReference>
<name>A0A3E0X1P5_9GAMM</name>
<accession>A0A3E0X1P5</accession>
<dbReference type="GO" id="GO:0008236">
    <property type="term" value="F:serine-type peptidase activity"/>
    <property type="evidence" value="ECO:0007669"/>
    <property type="project" value="UniProtKB-KW"/>
</dbReference>
<dbReference type="CDD" id="cd06782">
    <property type="entry name" value="cpPDZ_CPP-like"/>
    <property type="match status" value="1"/>
</dbReference>
<keyword evidence="3 5" id="KW-0378">Hydrolase</keyword>
<reference evidence="8" key="1">
    <citation type="submission" date="2017-05" db="EMBL/GenBank/DDBJ databases">
        <authorList>
            <person name="Sharma S."/>
            <person name="Sidhu C."/>
            <person name="Pinnaka A.K."/>
        </authorList>
    </citation>
    <scope>NUCLEOTIDE SEQUENCE [LARGE SCALE GENOMIC DNA]</scope>
    <source>
        <strain evidence="8">AK93</strain>
    </source>
</reference>
<dbReference type="Pfam" id="PF03572">
    <property type="entry name" value="Peptidase_S41"/>
    <property type="match status" value="1"/>
</dbReference>
<dbReference type="Gene3D" id="3.30.750.44">
    <property type="match status" value="1"/>
</dbReference>
<dbReference type="PANTHER" id="PTHR32060:SF30">
    <property type="entry name" value="CARBOXY-TERMINAL PROCESSING PROTEASE CTPA"/>
    <property type="match status" value="1"/>
</dbReference>
<dbReference type="Pfam" id="PF17820">
    <property type="entry name" value="PDZ_6"/>
    <property type="match status" value="1"/>
</dbReference>
<evidence type="ECO:0000256" key="5">
    <source>
        <dbReference type="RuleBase" id="RU004404"/>
    </source>
</evidence>
<dbReference type="FunFam" id="3.90.226.10:FF:000029">
    <property type="entry name" value="Peptidase, S41 family"/>
    <property type="match status" value="1"/>
</dbReference>
<sequence length="434" mass="47061">MQFRKSVTALCLGVALGVSGTMTQGVWADRSQAQAELPLEQLRAFTEVYTRIKRDYVDEVDDKELLDAAVRGMLSSLDPHSSFMDEQGYQNMRSGTRGEFGGLGIEVGTEDGYVKVIAPIDDTPAYRAGLKAGDLILTLDGKSIKGMELSEAIKLMRGEPGTSIDMTIRRQGADAPIAVTLKRDVIQVQSVRARMLEPGVGYVRISQFQRRTGEQVRSAVEKLKAEANGNLEGLVLDMRNNPGGVLRAAVEVSDAFITEGRIVYTQGRMNNEVVFDASGKDMIDGAPIVVLVNEGSASASEIVAGALQDHKRAVVMGSTTFGKGSVQSILPLNDGTALKLTTARYYTPSGRSIHSKGIMPDMPVNKDLQVVQADSDGDQARLQEAELRSTRDAQANEKKSADRDDWIGSDYVLYEALNFLRGMQTFGARDGNSI</sequence>
<dbReference type="InterPro" id="IPR005151">
    <property type="entry name" value="Tail-specific_protease"/>
</dbReference>
<dbReference type="InterPro" id="IPR004447">
    <property type="entry name" value="Peptidase_S41A"/>
</dbReference>
<evidence type="ECO:0000256" key="3">
    <source>
        <dbReference type="ARBA" id="ARBA00022801"/>
    </source>
</evidence>
<evidence type="ECO:0000313" key="7">
    <source>
        <dbReference type="EMBL" id="RFA38252.1"/>
    </source>
</evidence>
<dbReference type="NCBIfam" id="TIGR00225">
    <property type="entry name" value="prc"/>
    <property type="match status" value="1"/>
</dbReference>
<dbReference type="FunFam" id="2.30.42.10:FF:000063">
    <property type="entry name" value="Peptidase, S41 family"/>
    <property type="match status" value="1"/>
</dbReference>
<dbReference type="InterPro" id="IPR036034">
    <property type="entry name" value="PDZ_sf"/>
</dbReference>
<evidence type="ECO:0000256" key="4">
    <source>
        <dbReference type="ARBA" id="ARBA00022825"/>
    </source>
</evidence>
<dbReference type="InterPro" id="IPR041489">
    <property type="entry name" value="PDZ_6"/>
</dbReference>
<feature type="domain" description="PDZ" evidence="6">
    <location>
        <begin position="89"/>
        <end position="171"/>
    </location>
</feature>
<dbReference type="Pfam" id="PF22694">
    <property type="entry name" value="CtpB_N-like"/>
    <property type="match status" value="1"/>
</dbReference>